<reference evidence="1" key="1">
    <citation type="submission" date="2020-08" db="EMBL/GenBank/DDBJ databases">
        <title>Multicomponent nature underlies the extraordinary mechanical properties of spider dragline silk.</title>
        <authorList>
            <person name="Kono N."/>
            <person name="Nakamura H."/>
            <person name="Mori M."/>
            <person name="Yoshida Y."/>
            <person name="Ohtoshi R."/>
            <person name="Malay A.D."/>
            <person name="Moran D.A.P."/>
            <person name="Tomita M."/>
            <person name="Numata K."/>
            <person name="Arakawa K."/>
        </authorList>
    </citation>
    <scope>NUCLEOTIDE SEQUENCE</scope>
</reference>
<organism evidence="1 2">
    <name type="scientific">Nephila pilipes</name>
    <name type="common">Giant wood spider</name>
    <name type="synonym">Nephila maculata</name>
    <dbReference type="NCBI Taxonomy" id="299642"/>
    <lineage>
        <taxon>Eukaryota</taxon>
        <taxon>Metazoa</taxon>
        <taxon>Ecdysozoa</taxon>
        <taxon>Arthropoda</taxon>
        <taxon>Chelicerata</taxon>
        <taxon>Arachnida</taxon>
        <taxon>Araneae</taxon>
        <taxon>Araneomorphae</taxon>
        <taxon>Entelegynae</taxon>
        <taxon>Araneoidea</taxon>
        <taxon>Nephilidae</taxon>
        <taxon>Nephila</taxon>
    </lineage>
</organism>
<accession>A0A8X6THB1</accession>
<dbReference type="Proteomes" id="UP000887013">
    <property type="component" value="Unassembled WGS sequence"/>
</dbReference>
<proteinExistence type="predicted"/>
<evidence type="ECO:0000313" key="2">
    <source>
        <dbReference type="Proteomes" id="UP000887013"/>
    </source>
</evidence>
<evidence type="ECO:0000313" key="1">
    <source>
        <dbReference type="EMBL" id="GFT09874.1"/>
    </source>
</evidence>
<dbReference type="AlphaFoldDB" id="A0A8X6THB1"/>
<protein>
    <submittedName>
        <fullName evidence="1">Uncharacterized protein</fullName>
    </submittedName>
</protein>
<comment type="caution">
    <text evidence="1">The sequence shown here is derived from an EMBL/GenBank/DDBJ whole genome shotgun (WGS) entry which is preliminary data.</text>
</comment>
<gene>
    <name evidence="1" type="primary">AVEN_159707_1</name>
    <name evidence="1" type="ORF">NPIL_432681</name>
</gene>
<sequence length="131" mass="14897">MLRLWNPRSHQVQMPHIQSSSAERLCPIVHFEPHEFLQFFQGMSSIKCHFNLHLQHSGSVIINRSTTTRDITEPSKQAEALGTYHSSALRANELPVSRDSGTVAPLRRRGIPRKFSAGSLLRRRTSKRDGL</sequence>
<name>A0A8X6THB1_NEPPI</name>
<dbReference type="OrthoDB" id="425619at2759"/>
<keyword evidence="2" id="KW-1185">Reference proteome</keyword>
<dbReference type="EMBL" id="BMAW01103592">
    <property type="protein sequence ID" value="GFT09874.1"/>
    <property type="molecule type" value="Genomic_DNA"/>
</dbReference>